<comment type="caution">
    <text evidence="2">The sequence shown here is derived from an EMBL/GenBank/DDBJ whole genome shotgun (WGS) entry which is preliminary data.</text>
</comment>
<proteinExistence type="predicted"/>
<gene>
    <name evidence="2" type="ORF">PTZ04_07235</name>
</gene>
<dbReference type="CDD" id="cd03812">
    <property type="entry name" value="GT4_CapH-like"/>
    <property type="match status" value="1"/>
</dbReference>
<keyword evidence="3" id="KW-1185">Reference proteome</keyword>
<dbReference type="InterPro" id="IPR001296">
    <property type="entry name" value="Glyco_trans_1"/>
</dbReference>
<dbReference type="Gene3D" id="3.40.50.2000">
    <property type="entry name" value="Glycogen Phosphorylase B"/>
    <property type="match status" value="2"/>
</dbReference>
<dbReference type="RefSeq" id="WP_227205268.1">
    <property type="nucleotide sequence ID" value="NZ_JAJCLO010000001.1"/>
</dbReference>
<dbReference type="EMBL" id="JAQSVD010000003">
    <property type="protein sequence ID" value="MDE1470045.1"/>
    <property type="molecule type" value="Genomic_DNA"/>
</dbReference>
<evidence type="ECO:0000259" key="1">
    <source>
        <dbReference type="Pfam" id="PF00534"/>
    </source>
</evidence>
<evidence type="ECO:0000313" key="3">
    <source>
        <dbReference type="Proteomes" id="UP001215087"/>
    </source>
</evidence>
<name>A0ABT5UQ06_EUBLI</name>
<feature type="domain" description="Glycosyl transferase family 1" evidence="1">
    <location>
        <begin position="182"/>
        <end position="347"/>
    </location>
</feature>
<dbReference type="SUPFAM" id="SSF53756">
    <property type="entry name" value="UDP-Glycosyltransferase/glycogen phosphorylase"/>
    <property type="match status" value="1"/>
</dbReference>
<reference evidence="2 3" key="1">
    <citation type="submission" date="2023-02" db="EMBL/GenBank/DDBJ databases">
        <title>Comparative genome analysis of Eubacterium limosum species.</title>
        <authorList>
            <person name="Bak J.E."/>
        </authorList>
    </citation>
    <scope>NUCLEOTIDE SEQUENCE [LARGE SCALE GENOMIC DNA]</scope>
    <source>
        <strain evidence="2 3">KGMB01548</strain>
    </source>
</reference>
<dbReference type="PANTHER" id="PTHR12526">
    <property type="entry name" value="GLYCOSYLTRANSFERASE"/>
    <property type="match status" value="1"/>
</dbReference>
<evidence type="ECO:0000313" key="2">
    <source>
        <dbReference type="EMBL" id="MDE1470045.1"/>
    </source>
</evidence>
<dbReference type="Pfam" id="PF00534">
    <property type="entry name" value="Glycos_transf_1"/>
    <property type="match status" value="1"/>
</dbReference>
<dbReference type="PANTHER" id="PTHR12526:SF637">
    <property type="entry name" value="GLYCOSYLTRANSFERASE EPSF-RELATED"/>
    <property type="match status" value="1"/>
</dbReference>
<sequence>MIPRILQVGMTDNPGGVESFIMNVYRNIDRNKIQFDFLVRWDCKPAYEKEIEQMGGRIFKLLYGRKEKLFSRMKDLEEFYIEHPEIIGIHYNTCSLTDCGCLKTNKNLSFRICHSHNSGFMEKRTFYQKFFIDSNIRVLKRKSVDLLACSKKAGKWMFGDIPFKVIPNAIDVEKFTYNPSVRETKWKKLKLEKEKFVIGVVGRIQYQKNPEFILDIFSQIYQKEPNAVLLWIGDGDLKNVIQKKINELNLQDVVQLLGIRSDIHELYQVMDVFLLPSRFEGLPIVGIEAQAAGLPCFMADTITNEVDLTGLVQFISLKNTPADWAEKILNYKNNDTRKNTNEMIKKAGYDIKDTAEKMENYYLSFLKKE</sequence>
<protein>
    <submittedName>
        <fullName evidence="2">Glycosyltransferase family 1 protein</fullName>
    </submittedName>
</protein>
<accession>A0ABT5UQ06</accession>
<dbReference type="Proteomes" id="UP001215087">
    <property type="component" value="Unassembled WGS sequence"/>
</dbReference>
<organism evidence="2 3">
    <name type="scientific">Eubacterium limosum</name>
    <dbReference type="NCBI Taxonomy" id="1736"/>
    <lineage>
        <taxon>Bacteria</taxon>
        <taxon>Bacillati</taxon>
        <taxon>Bacillota</taxon>
        <taxon>Clostridia</taxon>
        <taxon>Eubacteriales</taxon>
        <taxon>Eubacteriaceae</taxon>
        <taxon>Eubacterium</taxon>
    </lineage>
</organism>